<evidence type="ECO:0008006" key="3">
    <source>
        <dbReference type="Google" id="ProtNLM"/>
    </source>
</evidence>
<dbReference type="Pfam" id="PF13424">
    <property type="entry name" value="TPR_12"/>
    <property type="match status" value="1"/>
</dbReference>
<dbReference type="Pfam" id="PF13181">
    <property type="entry name" value="TPR_8"/>
    <property type="match status" value="2"/>
</dbReference>
<evidence type="ECO:0000313" key="1">
    <source>
        <dbReference type="EMBL" id="CAD8121745.1"/>
    </source>
</evidence>
<sequence>MSHIFERVDIETLKRDEQLKDVLRKIREKVLSGHIVELKTLSSEIGRMSRDEKQQVAITGRTELDGLITNSERDNGALLDQSFSKKIQGPISTIVQLNQAQNSNKESEFSHQSFYSDEEPWNIDYIANDLNSLEQDLNTNRSSDIINDLKALLEQIRLLIIKNINKKQFLHKYTVLALRSLYILGNAMKIQGNYQHAILYYENCLTNFTINEPSFKGKLLIEGGKVCFISKNFQKCQQYFYDALLHYEQLNWRLDIAYVLTLLSRLYGWLKNPDTASKLCYESLAIYRDYLSEDDERIADTYFILAELAYLRKDYDAAFQFAEQSIQIYESNKNKETNNNKESSGSCSELKPQLAPIYNLLGILYANTNDYKLAQKYFNIAFHCVKQDSLKAAQILMNWGIIQALECNSELASKGILKAQKISQSFLNKSDLPQRLERNYQELIQ</sequence>
<keyword evidence="2" id="KW-1185">Reference proteome</keyword>
<dbReference type="Proteomes" id="UP000692954">
    <property type="component" value="Unassembled WGS sequence"/>
</dbReference>
<organism evidence="1 2">
    <name type="scientific">Paramecium sonneborni</name>
    <dbReference type="NCBI Taxonomy" id="65129"/>
    <lineage>
        <taxon>Eukaryota</taxon>
        <taxon>Sar</taxon>
        <taxon>Alveolata</taxon>
        <taxon>Ciliophora</taxon>
        <taxon>Intramacronucleata</taxon>
        <taxon>Oligohymenophorea</taxon>
        <taxon>Peniculida</taxon>
        <taxon>Parameciidae</taxon>
        <taxon>Paramecium</taxon>
    </lineage>
</organism>
<dbReference type="SMART" id="SM00028">
    <property type="entry name" value="TPR"/>
    <property type="match status" value="6"/>
</dbReference>
<protein>
    <recommendedName>
        <fullName evidence="3">Tetratricopeptide repeat protein</fullName>
    </recommendedName>
</protein>
<comment type="caution">
    <text evidence="1">The sequence shown here is derived from an EMBL/GenBank/DDBJ whole genome shotgun (WGS) entry which is preliminary data.</text>
</comment>
<reference evidence="1" key="1">
    <citation type="submission" date="2021-01" db="EMBL/GenBank/DDBJ databases">
        <authorList>
            <consortium name="Genoscope - CEA"/>
            <person name="William W."/>
        </authorList>
    </citation>
    <scope>NUCLEOTIDE SEQUENCE</scope>
</reference>
<gene>
    <name evidence="1" type="ORF">PSON_ATCC_30995.1.T1340047</name>
</gene>
<dbReference type="EMBL" id="CAJJDN010000134">
    <property type="protein sequence ID" value="CAD8121745.1"/>
    <property type="molecule type" value="Genomic_DNA"/>
</dbReference>
<dbReference type="OrthoDB" id="291218at2759"/>
<proteinExistence type="predicted"/>
<accession>A0A8S1R2G7</accession>
<evidence type="ECO:0000313" key="2">
    <source>
        <dbReference type="Proteomes" id="UP000692954"/>
    </source>
</evidence>
<dbReference type="AlphaFoldDB" id="A0A8S1R2G7"/>
<name>A0A8S1R2G7_9CILI</name>
<dbReference type="InterPro" id="IPR019734">
    <property type="entry name" value="TPR_rpt"/>
</dbReference>